<comment type="caution">
    <text evidence="1">The sequence shown here is derived from an EMBL/GenBank/DDBJ whole genome shotgun (WGS) entry which is preliminary data.</text>
</comment>
<protein>
    <submittedName>
        <fullName evidence="1">Uncharacterized protein</fullName>
    </submittedName>
</protein>
<accession>X1CZ89</accession>
<proteinExistence type="predicted"/>
<evidence type="ECO:0000313" key="1">
    <source>
        <dbReference type="EMBL" id="GAG98212.1"/>
    </source>
</evidence>
<gene>
    <name evidence="1" type="ORF">S01H4_49280</name>
</gene>
<feature type="non-terminal residue" evidence="1">
    <location>
        <position position="1"/>
    </location>
</feature>
<dbReference type="EMBL" id="BART01027863">
    <property type="protein sequence ID" value="GAG98212.1"/>
    <property type="molecule type" value="Genomic_DNA"/>
</dbReference>
<organism evidence="1">
    <name type="scientific">marine sediment metagenome</name>
    <dbReference type="NCBI Taxonomy" id="412755"/>
    <lineage>
        <taxon>unclassified sequences</taxon>
        <taxon>metagenomes</taxon>
        <taxon>ecological metagenomes</taxon>
    </lineage>
</organism>
<name>X1CZ89_9ZZZZ</name>
<dbReference type="AlphaFoldDB" id="X1CZ89"/>
<sequence length="83" mass="9951">YDKNYPAEYRFGTCKFCYIAKIKANKIYDITKDKKQLYQGNITELLRKVKRRGYIGVRYNIGYNIISLLYDIPIYKKIIRGLK</sequence>
<reference evidence="1" key="1">
    <citation type="journal article" date="2014" name="Front. Microbiol.">
        <title>High frequency of phylogenetically diverse reductive dehalogenase-homologous genes in deep subseafloor sedimentary metagenomes.</title>
        <authorList>
            <person name="Kawai M."/>
            <person name="Futagami T."/>
            <person name="Toyoda A."/>
            <person name="Takaki Y."/>
            <person name="Nishi S."/>
            <person name="Hori S."/>
            <person name="Arai W."/>
            <person name="Tsubouchi T."/>
            <person name="Morono Y."/>
            <person name="Uchiyama I."/>
            <person name="Ito T."/>
            <person name="Fujiyama A."/>
            <person name="Inagaki F."/>
            <person name="Takami H."/>
        </authorList>
    </citation>
    <scope>NUCLEOTIDE SEQUENCE</scope>
    <source>
        <strain evidence="1">Expedition CK06-06</strain>
    </source>
</reference>